<feature type="coiled-coil region" evidence="1">
    <location>
        <begin position="13"/>
        <end position="65"/>
    </location>
</feature>
<evidence type="ECO:0000256" key="1">
    <source>
        <dbReference type="SAM" id="Coils"/>
    </source>
</evidence>
<evidence type="ECO:0000313" key="2">
    <source>
        <dbReference type="EMBL" id="CAL1354365.1"/>
    </source>
</evidence>
<dbReference type="Proteomes" id="UP001497516">
    <property type="component" value="Chromosome 1"/>
</dbReference>
<keyword evidence="1" id="KW-0175">Coiled coil</keyword>
<dbReference type="AlphaFoldDB" id="A0AAV2CF28"/>
<protein>
    <submittedName>
        <fullName evidence="2">Uncharacterized protein</fullName>
    </submittedName>
</protein>
<keyword evidence="3" id="KW-1185">Reference proteome</keyword>
<accession>A0AAV2CF28</accession>
<dbReference type="EMBL" id="OZ034813">
    <property type="protein sequence ID" value="CAL1354365.1"/>
    <property type="molecule type" value="Genomic_DNA"/>
</dbReference>
<proteinExistence type="predicted"/>
<feature type="coiled-coil region" evidence="1">
    <location>
        <begin position="167"/>
        <end position="194"/>
    </location>
</feature>
<sequence length="202" mass="23115">MGEIETLANQLEVDILKQQREEVFAEKKHLEGRVHGVMMNLSKLQVEGIKEYNRLSEQLDQLKAEGEKDKLSLLKKIEVLNGRLEKGRAKRTAAAALFSQSMDTDMKKMQQWSESKISGLQIMLEESDGALSNVKTRLKETEDLYGTRKLDCEERLPSKVTYLEGKLADISQRLKDSEDEKKALYGRVSTLEEDLSRARRGR</sequence>
<reference evidence="2 3" key="1">
    <citation type="submission" date="2024-04" db="EMBL/GenBank/DDBJ databases">
        <authorList>
            <person name="Fracassetti M."/>
        </authorList>
    </citation>
    <scope>NUCLEOTIDE SEQUENCE [LARGE SCALE GENOMIC DNA]</scope>
</reference>
<gene>
    <name evidence="2" type="ORF">LTRI10_LOCUS2183</name>
</gene>
<evidence type="ECO:0000313" key="3">
    <source>
        <dbReference type="Proteomes" id="UP001497516"/>
    </source>
</evidence>
<name>A0AAV2CF28_9ROSI</name>
<organism evidence="2 3">
    <name type="scientific">Linum trigynum</name>
    <dbReference type="NCBI Taxonomy" id="586398"/>
    <lineage>
        <taxon>Eukaryota</taxon>
        <taxon>Viridiplantae</taxon>
        <taxon>Streptophyta</taxon>
        <taxon>Embryophyta</taxon>
        <taxon>Tracheophyta</taxon>
        <taxon>Spermatophyta</taxon>
        <taxon>Magnoliopsida</taxon>
        <taxon>eudicotyledons</taxon>
        <taxon>Gunneridae</taxon>
        <taxon>Pentapetalae</taxon>
        <taxon>rosids</taxon>
        <taxon>fabids</taxon>
        <taxon>Malpighiales</taxon>
        <taxon>Linaceae</taxon>
        <taxon>Linum</taxon>
    </lineage>
</organism>